<reference evidence="2" key="1">
    <citation type="submission" date="2016-10" db="EMBL/GenBank/DDBJ databases">
        <authorList>
            <person name="Varghese N."/>
            <person name="Submissions S."/>
        </authorList>
    </citation>
    <scope>NUCLEOTIDE SEQUENCE [LARGE SCALE GENOMIC DNA]</scope>
    <source>
        <strain evidence="2">CGMCC 1.12041</strain>
    </source>
</reference>
<organism evidence="1 2">
    <name type="scientific">Massilia yuzhufengensis</name>
    <dbReference type="NCBI Taxonomy" id="1164594"/>
    <lineage>
        <taxon>Bacteria</taxon>
        <taxon>Pseudomonadati</taxon>
        <taxon>Pseudomonadota</taxon>
        <taxon>Betaproteobacteria</taxon>
        <taxon>Burkholderiales</taxon>
        <taxon>Oxalobacteraceae</taxon>
        <taxon>Telluria group</taxon>
        <taxon>Massilia</taxon>
    </lineage>
</organism>
<name>A0A1I1S0J4_9BURK</name>
<dbReference type="AlphaFoldDB" id="A0A1I1S0J4"/>
<gene>
    <name evidence="1" type="ORF">SAMN05216204_1249</name>
</gene>
<dbReference type="RefSeq" id="WP_091875929.1">
    <property type="nucleotide sequence ID" value="NZ_FOLD01000024.1"/>
</dbReference>
<evidence type="ECO:0000313" key="1">
    <source>
        <dbReference type="EMBL" id="SFD39822.1"/>
    </source>
</evidence>
<sequence>MSPNDSFNQLMATPSANLEQRAAGNGLPFFFRGGITAIDYEVNVAEGGVKFKISGPDGKLADSVGLGLLGVGPGCIAIEEGDKEFIAGIVFGETSVVRAPDNEAVMAQARQWIAEIACRRDAYAYQKFPSGLATSQKPDSTITAPNIKARWQACLTAQKNGKTAFDKKESAGTDTDALHYFMWASDNGKRPRARNPGDPAADKWPYDHADKIEHVNGPFIVDNVGSTPKGKDIHIFVYKGVP</sequence>
<keyword evidence="2" id="KW-1185">Reference proteome</keyword>
<proteinExistence type="predicted"/>
<dbReference type="Proteomes" id="UP000198639">
    <property type="component" value="Unassembled WGS sequence"/>
</dbReference>
<protein>
    <submittedName>
        <fullName evidence="1">Uncharacterized protein</fullName>
    </submittedName>
</protein>
<dbReference type="STRING" id="1164594.SAMN05216204_1249"/>
<evidence type="ECO:0000313" key="2">
    <source>
        <dbReference type="Proteomes" id="UP000198639"/>
    </source>
</evidence>
<dbReference type="EMBL" id="FOLD01000024">
    <property type="protein sequence ID" value="SFD39822.1"/>
    <property type="molecule type" value="Genomic_DNA"/>
</dbReference>
<accession>A0A1I1S0J4</accession>